<dbReference type="NCBIfam" id="NF005995">
    <property type="entry name" value="PRK08119.1"/>
    <property type="match status" value="1"/>
</dbReference>
<dbReference type="InterPro" id="IPR001543">
    <property type="entry name" value="FliN-like_C"/>
</dbReference>
<dbReference type="Gene3D" id="3.40.1550.10">
    <property type="entry name" value="CheC-like"/>
    <property type="match status" value="1"/>
</dbReference>
<keyword evidence="4" id="KW-0145">Chemotaxis</keyword>
<dbReference type="GO" id="GO:0006935">
    <property type="term" value="P:chemotaxis"/>
    <property type="evidence" value="ECO:0007669"/>
    <property type="project" value="UniProtKB-KW"/>
</dbReference>
<keyword evidence="6" id="KW-0472">Membrane</keyword>
<dbReference type="PRINTS" id="PR00956">
    <property type="entry name" value="FLGMOTORFLIN"/>
</dbReference>
<evidence type="ECO:0000259" key="8">
    <source>
        <dbReference type="Pfam" id="PF01052"/>
    </source>
</evidence>
<comment type="caution">
    <text evidence="9">The sequence shown here is derived from an EMBL/GenBank/DDBJ whole genome shotgun (WGS) entry which is preliminary data.</text>
</comment>
<evidence type="ECO:0000313" key="9">
    <source>
        <dbReference type="EMBL" id="RNF38747.1"/>
    </source>
</evidence>
<name>A0A3M8P507_9BACL</name>
<proteinExistence type="inferred from homology"/>
<dbReference type="GO" id="GO:0005886">
    <property type="term" value="C:plasma membrane"/>
    <property type="evidence" value="ECO:0007669"/>
    <property type="project" value="UniProtKB-SubCell"/>
</dbReference>
<dbReference type="GO" id="GO:0071973">
    <property type="term" value="P:bacterial-type flagellum-dependent cell motility"/>
    <property type="evidence" value="ECO:0007669"/>
    <property type="project" value="InterPro"/>
</dbReference>
<dbReference type="OrthoDB" id="9773459at2"/>
<dbReference type="SUPFAM" id="SSF101801">
    <property type="entry name" value="Surface presentation of antigens (SPOA)"/>
    <property type="match status" value="1"/>
</dbReference>
<evidence type="ECO:0000256" key="1">
    <source>
        <dbReference type="ARBA" id="ARBA00004413"/>
    </source>
</evidence>
<evidence type="ECO:0000256" key="2">
    <source>
        <dbReference type="ARBA" id="ARBA00009226"/>
    </source>
</evidence>
<dbReference type="InterPro" id="IPR028976">
    <property type="entry name" value="CheC-like_sf"/>
</dbReference>
<evidence type="ECO:0000313" key="10">
    <source>
        <dbReference type="Proteomes" id="UP000275473"/>
    </source>
</evidence>
<comment type="similarity">
    <text evidence="2">Belongs to the FliN/MopA/SpaO family.</text>
</comment>
<dbReference type="AlphaFoldDB" id="A0A3M8P507"/>
<dbReference type="RefSeq" id="WP_123166086.1">
    <property type="nucleotide sequence ID" value="NZ_RIAX01000010.1"/>
</dbReference>
<keyword evidence="9" id="KW-0966">Cell projection</keyword>
<keyword evidence="9" id="KW-0282">Flagellum</keyword>
<evidence type="ECO:0000256" key="7">
    <source>
        <dbReference type="SAM" id="MobiDB-lite"/>
    </source>
</evidence>
<dbReference type="GO" id="GO:0003774">
    <property type="term" value="F:cytoskeletal motor activity"/>
    <property type="evidence" value="ECO:0007669"/>
    <property type="project" value="InterPro"/>
</dbReference>
<reference evidence="9 10" key="1">
    <citation type="journal article" date="2018" name="Int. J. Syst. Evol. Microbiol.">
        <title>Planococcus salinus sp. nov., a moderately halophilic bacterium isolated from a saline-alkali soil.</title>
        <authorList>
            <person name="Gan L."/>
        </authorList>
    </citation>
    <scope>NUCLEOTIDE SEQUENCE [LARGE SCALE GENOMIC DNA]</scope>
    <source>
        <strain evidence="9 10">LCB217</strain>
    </source>
</reference>
<dbReference type="InterPro" id="IPR012826">
    <property type="entry name" value="FliN"/>
</dbReference>
<dbReference type="EMBL" id="RIAX01000010">
    <property type="protein sequence ID" value="RNF38747.1"/>
    <property type="molecule type" value="Genomic_DNA"/>
</dbReference>
<keyword evidence="3" id="KW-1003">Cell membrane</keyword>
<dbReference type="Pfam" id="PF01052">
    <property type="entry name" value="FliMN_C"/>
    <property type="match status" value="1"/>
</dbReference>
<dbReference type="PANTHER" id="PTHR43484">
    <property type="match status" value="1"/>
</dbReference>
<dbReference type="GO" id="GO:0009425">
    <property type="term" value="C:bacterial-type flagellum basal body"/>
    <property type="evidence" value="ECO:0007669"/>
    <property type="project" value="InterPro"/>
</dbReference>
<sequence>MIDEKLSPDEISGLLGQVKAEGKKVPDKSLSKMEKEVLTELLSVSLGSSAAVLSPLFMERVSFTAPVLSVKQKDRLLDDAPAPLFIVLGEYTGSAGGLQVLTFARSDVRTFVEMAATDAEDTSAEDQEFQVMQGVVQQMFTAVSRAMGTVLEQELSYSLSGMDVIEKQEDFPVGKFTAEEWFAEARFQLKIGDEESVDFHLHLPLPLAKQWIGVLTDSLDEEDFGGTQEMDNQSNGQSNEPNKAETTGSSHHIQKVQFSNFDDTATSHSEPNNLDMLFDIPLQVTVELGRTKRTVKEILEVSKGSIIELDKLAGEPVDILVNNKLIAVGEVVVIDENFGVRVTDILSAADRISKLR</sequence>
<gene>
    <name evidence="9" type="primary">fliY</name>
    <name evidence="9" type="ORF">EEX84_13015</name>
</gene>
<keyword evidence="9" id="KW-0969">Cilium</keyword>
<feature type="region of interest" description="Disordered" evidence="7">
    <location>
        <begin position="222"/>
        <end position="251"/>
    </location>
</feature>
<dbReference type="SUPFAM" id="SSF103039">
    <property type="entry name" value="CheC-like"/>
    <property type="match status" value="1"/>
</dbReference>
<protein>
    <submittedName>
        <fullName evidence="9">Flagellar motor switch phosphatase FliY</fullName>
    </submittedName>
</protein>
<keyword evidence="10" id="KW-1185">Reference proteome</keyword>
<feature type="domain" description="Flagellar motor switch protein FliN-like C-terminal" evidence="8">
    <location>
        <begin position="277"/>
        <end position="346"/>
    </location>
</feature>
<comment type="subcellular location">
    <subcellularLocation>
        <location evidence="1">Cell membrane</location>
        <topology evidence="1">Peripheral membrane protein</topology>
        <orientation evidence="1">Cytoplasmic side</orientation>
    </subcellularLocation>
</comment>
<feature type="compositionally biased region" description="Polar residues" evidence="7">
    <location>
        <begin position="229"/>
        <end position="251"/>
    </location>
</feature>
<dbReference type="InterPro" id="IPR036429">
    <property type="entry name" value="SpoA-like_sf"/>
</dbReference>
<evidence type="ECO:0000256" key="5">
    <source>
        <dbReference type="ARBA" id="ARBA00022779"/>
    </source>
</evidence>
<dbReference type="Gene3D" id="2.30.330.10">
    <property type="entry name" value="SpoA-like"/>
    <property type="match status" value="1"/>
</dbReference>
<dbReference type="PANTHER" id="PTHR43484:SF1">
    <property type="entry name" value="FLAGELLAR MOTOR SWITCH PROTEIN FLIN"/>
    <property type="match status" value="1"/>
</dbReference>
<dbReference type="Proteomes" id="UP000275473">
    <property type="component" value="Unassembled WGS sequence"/>
</dbReference>
<evidence type="ECO:0000256" key="6">
    <source>
        <dbReference type="ARBA" id="ARBA00023136"/>
    </source>
</evidence>
<dbReference type="InterPro" id="IPR051469">
    <property type="entry name" value="FliN/MopA/SpaO"/>
</dbReference>
<keyword evidence="5" id="KW-0283">Flagellar rotation</keyword>
<dbReference type="NCBIfam" id="TIGR02480">
    <property type="entry name" value="fliN"/>
    <property type="match status" value="1"/>
</dbReference>
<accession>A0A3M8P507</accession>
<dbReference type="InterPro" id="IPR001172">
    <property type="entry name" value="FliN_T3SS_HrcQb"/>
</dbReference>
<organism evidence="9 10">
    <name type="scientific">Planococcus salinus</name>
    <dbReference type="NCBI Taxonomy" id="1848460"/>
    <lineage>
        <taxon>Bacteria</taxon>
        <taxon>Bacillati</taxon>
        <taxon>Bacillota</taxon>
        <taxon>Bacilli</taxon>
        <taxon>Bacillales</taxon>
        <taxon>Caryophanaceae</taxon>
        <taxon>Planococcus</taxon>
    </lineage>
</organism>
<evidence type="ECO:0000256" key="3">
    <source>
        <dbReference type="ARBA" id="ARBA00022475"/>
    </source>
</evidence>
<evidence type="ECO:0000256" key="4">
    <source>
        <dbReference type="ARBA" id="ARBA00022500"/>
    </source>
</evidence>